<keyword evidence="2" id="KW-1185">Reference proteome</keyword>
<comment type="caution">
    <text evidence="1">The sequence shown here is derived from an EMBL/GenBank/DDBJ whole genome shotgun (WGS) entry which is preliminary data.</text>
</comment>
<evidence type="ECO:0000313" key="1">
    <source>
        <dbReference type="EMBL" id="MDP9843326.1"/>
    </source>
</evidence>
<dbReference type="Proteomes" id="UP001225356">
    <property type="component" value="Unassembled WGS sequence"/>
</dbReference>
<name>A0ABT9Q9A5_9ACTN</name>
<proteinExistence type="predicted"/>
<protein>
    <submittedName>
        <fullName evidence="1">Uncharacterized protein</fullName>
    </submittedName>
</protein>
<evidence type="ECO:0000313" key="2">
    <source>
        <dbReference type="Proteomes" id="UP001225356"/>
    </source>
</evidence>
<dbReference type="EMBL" id="JAUSQU010000001">
    <property type="protein sequence ID" value="MDP9843326.1"/>
    <property type="molecule type" value="Genomic_DNA"/>
</dbReference>
<organism evidence="1 2">
    <name type="scientific">Streptosporangium lutulentum</name>
    <dbReference type="NCBI Taxonomy" id="1461250"/>
    <lineage>
        <taxon>Bacteria</taxon>
        <taxon>Bacillati</taxon>
        <taxon>Actinomycetota</taxon>
        <taxon>Actinomycetes</taxon>
        <taxon>Streptosporangiales</taxon>
        <taxon>Streptosporangiaceae</taxon>
        <taxon>Streptosporangium</taxon>
    </lineage>
</organism>
<reference evidence="1 2" key="1">
    <citation type="submission" date="2023-07" db="EMBL/GenBank/DDBJ databases">
        <title>Sequencing the genomes of 1000 actinobacteria strains.</title>
        <authorList>
            <person name="Klenk H.-P."/>
        </authorList>
    </citation>
    <scope>NUCLEOTIDE SEQUENCE [LARGE SCALE GENOMIC DNA]</scope>
    <source>
        <strain evidence="1 2">DSM 46740</strain>
    </source>
</reference>
<sequence length="63" mass="7194">MSDKQVRYGTPFVESEILMAIGNQDAEHARALLQGMTPSERRTLERQCEEVAGLIQVMREDEE</sequence>
<gene>
    <name evidence="1" type="ORF">J2853_002537</name>
</gene>
<dbReference type="RefSeq" id="WP_307557471.1">
    <property type="nucleotide sequence ID" value="NZ_JAUSQU010000001.1"/>
</dbReference>
<accession>A0ABT9Q9A5</accession>